<evidence type="ECO:0000313" key="2">
    <source>
        <dbReference type="EMBL" id="ETE61901.1"/>
    </source>
</evidence>
<accession>V8NIV4</accession>
<dbReference type="Proteomes" id="UP000018936">
    <property type="component" value="Unassembled WGS sequence"/>
</dbReference>
<name>V8NIV4_OPHHA</name>
<dbReference type="AlphaFoldDB" id="V8NIV4"/>
<reference evidence="2 3" key="1">
    <citation type="journal article" date="2013" name="Proc. Natl. Acad. Sci. U.S.A.">
        <title>The king cobra genome reveals dynamic gene evolution and adaptation in the snake venom system.</title>
        <authorList>
            <person name="Vonk F.J."/>
            <person name="Casewell N.R."/>
            <person name="Henkel C.V."/>
            <person name="Heimberg A.M."/>
            <person name="Jansen H.J."/>
            <person name="McCleary R.J."/>
            <person name="Kerkkamp H.M."/>
            <person name="Vos R.A."/>
            <person name="Guerreiro I."/>
            <person name="Calvete J.J."/>
            <person name="Wuster W."/>
            <person name="Woods A.E."/>
            <person name="Logan J.M."/>
            <person name="Harrison R.A."/>
            <person name="Castoe T.A."/>
            <person name="de Koning A.P."/>
            <person name="Pollock D.D."/>
            <person name="Yandell M."/>
            <person name="Calderon D."/>
            <person name="Renjifo C."/>
            <person name="Currier R.B."/>
            <person name="Salgado D."/>
            <person name="Pla D."/>
            <person name="Sanz L."/>
            <person name="Hyder A.S."/>
            <person name="Ribeiro J.M."/>
            <person name="Arntzen J.W."/>
            <person name="van den Thillart G.E."/>
            <person name="Boetzer M."/>
            <person name="Pirovano W."/>
            <person name="Dirks R.P."/>
            <person name="Spaink H.P."/>
            <person name="Duboule D."/>
            <person name="McGlinn E."/>
            <person name="Kini R.M."/>
            <person name="Richardson M.K."/>
        </authorList>
    </citation>
    <scope>NUCLEOTIDE SEQUENCE</scope>
    <source>
        <tissue evidence="2">Blood</tissue>
    </source>
</reference>
<evidence type="ECO:0000313" key="3">
    <source>
        <dbReference type="Proteomes" id="UP000018936"/>
    </source>
</evidence>
<feature type="non-terminal residue" evidence="2">
    <location>
        <position position="1"/>
    </location>
</feature>
<feature type="region of interest" description="Disordered" evidence="1">
    <location>
        <begin position="263"/>
        <end position="315"/>
    </location>
</feature>
<organism evidence="2 3">
    <name type="scientific">Ophiophagus hannah</name>
    <name type="common">King cobra</name>
    <name type="synonym">Naja hannah</name>
    <dbReference type="NCBI Taxonomy" id="8665"/>
    <lineage>
        <taxon>Eukaryota</taxon>
        <taxon>Metazoa</taxon>
        <taxon>Chordata</taxon>
        <taxon>Craniata</taxon>
        <taxon>Vertebrata</taxon>
        <taxon>Euteleostomi</taxon>
        <taxon>Lepidosauria</taxon>
        <taxon>Squamata</taxon>
        <taxon>Bifurcata</taxon>
        <taxon>Unidentata</taxon>
        <taxon>Episquamata</taxon>
        <taxon>Toxicofera</taxon>
        <taxon>Serpentes</taxon>
        <taxon>Colubroidea</taxon>
        <taxon>Elapidae</taxon>
        <taxon>Elapinae</taxon>
        <taxon>Ophiophagus</taxon>
    </lineage>
</organism>
<feature type="compositionally biased region" description="Basic and acidic residues" evidence="1">
    <location>
        <begin position="298"/>
        <end position="315"/>
    </location>
</feature>
<evidence type="ECO:0000256" key="1">
    <source>
        <dbReference type="SAM" id="MobiDB-lite"/>
    </source>
</evidence>
<sequence length="315" mass="34620">MTIFHTYDCCSVLTDTRGQARRCKFESHPCGTGFVNEALKGCAGLGQNRPFDLDALRNASSPTLTQVGWRLCYLGWLPAVSQADSGYFDPALEYCWVRSDFGRRRWQLAPRWRNATAPSWTSLLPARPPKTTRPVAVTRVDFPALGSQDGVGRCPGAVDQQALLTRTRVARVGPHGPGLRLGDGAHDERTALPLRLAVHLRHAVEIDQVAEPQGGEVQPWVLLLVGVLDGDADVHVVRGPGVVVVLPLPHHPFAGSRRRVVKIPPDRAHGPCKRKETTKSASPTPHPSRGLYTISPFKEGRREREGEKRGIKGRE</sequence>
<protein>
    <submittedName>
        <fullName evidence="2">Uncharacterized protein</fullName>
    </submittedName>
</protein>
<dbReference type="EMBL" id="AZIM01003594">
    <property type="protein sequence ID" value="ETE61901.1"/>
    <property type="molecule type" value="Genomic_DNA"/>
</dbReference>
<gene>
    <name evidence="2" type="ORF">L345_12347</name>
</gene>
<feature type="compositionally biased region" description="Basic and acidic residues" evidence="1">
    <location>
        <begin position="264"/>
        <end position="278"/>
    </location>
</feature>
<keyword evidence="3" id="KW-1185">Reference proteome</keyword>
<proteinExistence type="predicted"/>
<comment type="caution">
    <text evidence="2">The sequence shown here is derived from an EMBL/GenBank/DDBJ whole genome shotgun (WGS) entry which is preliminary data.</text>
</comment>